<gene>
    <name evidence="1" type="ORF">AOCH_000943</name>
</gene>
<reference evidence="1 2" key="1">
    <citation type="submission" date="2015-02" db="EMBL/GenBank/DDBJ databases">
        <title>Draft Genome Sequences of Two Closely-Related Aflatoxigenic Aspergillus Species Obtained from the Cote d'Ivoire.</title>
        <authorList>
            <person name="Moore G.G."/>
            <person name="Beltz S.B."/>
            <person name="Mack B.M."/>
        </authorList>
    </citation>
    <scope>NUCLEOTIDE SEQUENCE [LARGE SCALE GENOMIC DNA]</scope>
    <source>
        <strain evidence="1 2">SRRC1432</strain>
    </source>
</reference>
<dbReference type="VEuPathDB" id="FungiDB:P175DRAFT_0532948"/>
<organism evidence="1 2">
    <name type="scientific">Aspergillus ochraceoroseus</name>
    <dbReference type="NCBI Taxonomy" id="138278"/>
    <lineage>
        <taxon>Eukaryota</taxon>
        <taxon>Fungi</taxon>
        <taxon>Dikarya</taxon>
        <taxon>Ascomycota</taxon>
        <taxon>Pezizomycotina</taxon>
        <taxon>Eurotiomycetes</taxon>
        <taxon>Eurotiomycetidae</taxon>
        <taxon>Eurotiales</taxon>
        <taxon>Aspergillaceae</taxon>
        <taxon>Aspergillus</taxon>
        <taxon>Aspergillus subgen. Nidulantes</taxon>
    </lineage>
</organism>
<protein>
    <submittedName>
        <fullName evidence="1">Uncharacterized protein</fullName>
    </submittedName>
</protein>
<dbReference type="Proteomes" id="UP000034947">
    <property type="component" value="Unassembled WGS sequence"/>
</dbReference>
<dbReference type="EMBL" id="JYKN01002102">
    <property type="protein sequence ID" value="KKK17693.1"/>
    <property type="molecule type" value="Genomic_DNA"/>
</dbReference>
<comment type="caution">
    <text evidence="1">The sequence shown here is derived from an EMBL/GenBank/DDBJ whole genome shotgun (WGS) entry which is preliminary data.</text>
</comment>
<proteinExistence type="predicted"/>
<dbReference type="OrthoDB" id="4503771at2759"/>
<keyword evidence="2" id="KW-1185">Reference proteome</keyword>
<dbReference type="AlphaFoldDB" id="A0A0F8UDS8"/>
<evidence type="ECO:0000313" key="2">
    <source>
        <dbReference type="Proteomes" id="UP000034947"/>
    </source>
</evidence>
<name>A0A0F8UDS8_9EURO</name>
<sequence>METETGCQCSVGALKIMNELRNVHTVVEVETILGLVERIHALGHTMLKCKECRASPGSSLMTLPALAEQCLSLFEALCLAYNITRKNSFFEPPILAFEQSLHQFLCIRSKMQLGQMELDDDETTVLVRVLLGKNLMKLLELLKALRSLYKECGQSHRAGVSGLRACEAPVESIIHRLAVFMEQIDVESGKFEAIPACDLRTDESIKRVKELG</sequence>
<evidence type="ECO:0000313" key="1">
    <source>
        <dbReference type="EMBL" id="KKK17693.1"/>
    </source>
</evidence>
<accession>A0A0F8UDS8</accession>